<reference evidence="2" key="2">
    <citation type="submission" date="2016-02" db="EMBL/GenBank/DDBJ databases">
        <title>Draft genome sequence of five rapidly growing Mycobacterium species.</title>
        <authorList>
            <person name="Katahira K."/>
            <person name="Gotou Y."/>
            <person name="Iida K."/>
            <person name="Ogura Y."/>
            <person name="Hayashi T."/>
        </authorList>
    </citation>
    <scope>NUCLEOTIDE SEQUENCE [LARGE SCALE GENOMIC DNA]</scope>
    <source>
        <strain evidence="2">JCM15298</strain>
    </source>
</reference>
<dbReference type="Proteomes" id="UP000069443">
    <property type="component" value="Unassembled WGS sequence"/>
</dbReference>
<sequence>MRPASSDVPAVLFDVDGTLVDSNYLHVHAWVRAFEVEDQPVSGWRVHRCIGMDGDTLIRTLARGADEAVQHRLKDHHGQFYREMASLLTVLPGARELLHRVSDLGMQVVLATSAPEDELMLLRRVLDCDDVISMVTSSRDVDVAKPDPGIVHVALDRAGVEASCAVFVGDSTWDALAARRAGVVTIGLRSGGVGTCELDCAGAKVIYDDPRDLLANLDTSPIATLSGRVRANPLTC</sequence>
<dbReference type="PRINTS" id="PR00413">
    <property type="entry name" value="HADHALOGNASE"/>
</dbReference>
<dbReference type="InterPro" id="IPR036412">
    <property type="entry name" value="HAD-like_sf"/>
</dbReference>
<evidence type="ECO:0000313" key="1">
    <source>
        <dbReference type="EMBL" id="GAS96840.1"/>
    </source>
</evidence>
<dbReference type="GO" id="GO:0005829">
    <property type="term" value="C:cytosol"/>
    <property type="evidence" value="ECO:0007669"/>
    <property type="project" value="TreeGrafter"/>
</dbReference>
<protein>
    <submittedName>
        <fullName evidence="1">HAD family hydrolase</fullName>
    </submittedName>
</protein>
<comment type="caution">
    <text evidence="1">The sequence shown here is derived from an EMBL/GenBank/DDBJ whole genome shotgun (WGS) entry which is preliminary data.</text>
</comment>
<dbReference type="InterPro" id="IPR006439">
    <property type="entry name" value="HAD-SF_hydro_IA"/>
</dbReference>
<proteinExistence type="predicted"/>
<dbReference type="InterPro" id="IPR041492">
    <property type="entry name" value="HAD_2"/>
</dbReference>
<reference evidence="2" key="1">
    <citation type="journal article" date="2016" name="Genome Announc.">
        <title>Draft Genome Sequences of Five Rapidly Growing Mycobacterium Species, M. thermoresistibile, M. fortuitum subsp. acetamidolyticum, M. canariasense, M. brisbanense, and M. novocastrense.</title>
        <authorList>
            <person name="Katahira K."/>
            <person name="Ogura Y."/>
            <person name="Gotoh Y."/>
            <person name="Hayashi T."/>
        </authorList>
    </citation>
    <scope>NUCLEOTIDE SEQUENCE [LARGE SCALE GENOMIC DNA]</scope>
    <source>
        <strain evidence="2">JCM15298</strain>
    </source>
</reference>
<dbReference type="InterPro" id="IPR050155">
    <property type="entry name" value="HAD-like_hydrolase_sf"/>
</dbReference>
<dbReference type="PANTHER" id="PTHR43434">
    <property type="entry name" value="PHOSPHOGLYCOLATE PHOSPHATASE"/>
    <property type="match status" value="1"/>
</dbReference>
<dbReference type="SFLD" id="SFLDS00003">
    <property type="entry name" value="Haloacid_Dehalogenase"/>
    <property type="match status" value="1"/>
</dbReference>
<name>A0A124E2H6_MYCCR</name>
<organism evidence="1 2">
    <name type="scientific">Mycolicibacterium canariasense</name>
    <name type="common">Mycobacterium canariasense</name>
    <dbReference type="NCBI Taxonomy" id="228230"/>
    <lineage>
        <taxon>Bacteria</taxon>
        <taxon>Bacillati</taxon>
        <taxon>Actinomycetota</taxon>
        <taxon>Actinomycetes</taxon>
        <taxon>Mycobacteriales</taxon>
        <taxon>Mycobacteriaceae</taxon>
        <taxon>Mycolicibacterium</taxon>
    </lineage>
</organism>
<evidence type="ECO:0000313" key="2">
    <source>
        <dbReference type="Proteomes" id="UP000069443"/>
    </source>
</evidence>
<dbReference type="GO" id="GO:0008967">
    <property type="term" value="F:phosphoglycolate phosphatase activity"/>
    <property type="evidence" value="ECO:0007669"/>
    <property type="project" value="TreeGrafter"/>
</dbReference>
<dbReference type="Gene3D" id="1.10.150.240">
    <property type="entry name" value="Putative phosphatase, domain 2"/>
    <property type="match status" value="1"/>
</dbReference>
<dbReference type="PANTHER" id="PTHR43434:SF16">
    <property type="entry name" value="BLL8046 PROTEIN"/>
    <property type="match status" value="1"/>
</dbReference>
<keyword evidence="2" id="KW-1185">Reference proteome</keyword>
<dbReference type="AlphaFoldDB" id="A0A124E2H6"/>
<dbReference type="SFLD" id="SFLDG01129">
    <property type="entry name" value="C1.5:_HAD__Beta-PGM__Phosphata"/>
    <property type="match status" value="1"/>
</dbReference>
<keyword evidence="1" id="KW-0378">Hydrolase</keyword>
<dbReference type="Gene3D" id="3.40.50.1000">
    <property type="entry name" value="HAD superfamily/HAD-like"/>
    <property type="match status" value="1"/>
</dbReference>
<dbReference type="OrthoDB" id="9793014at2"/>
<dbReference type="InterPro" id="IPR023198">
    <property type="entry name" value="PGP-like_dom2"/>
</dbReference>
<dbReference type="SUPFAM" id="SSF56784">
    <property type="entry name" value="HAD-like"/>
    <property type="match status" value="1"/>
</dbReference>
<dbReference type="GO" id="GO:0006281">
    <property type="term" value="P:DNA repair"/>
    <property type="evidence" value="ECO:0007669"/>
    <property type="project" value="TreeGrafter"/>
</dbReference>
<accession>A0A124E2H6</accession>
<dbReference type="Pfam" id="PF13419">
    <property type="entry name" value="HAD_2"/>
    <property type="match status" value="1"/>
</dbReference>
<dbReference type="EMBL" id="BCSY01000062">
    <property type="protein sequence ID" value="GAS96840.1"/>
    <property type="molecule type" value="Genomic_DNA"/>
</dbReference>
<dbReference type="InterPro" id="IPR023214">
    <property type="entry name" value="HAD_sf"/>
</dbReference>
<dbReference type="SFLD" id="SFLDG01135">
    <property type="entry name" value="C1.5.6:_HAD__Beta-PGM__Phospha"/>
    <property type="match status" value="1"/>
</dbReference>
<dbReference type="NCBIfam" id="TIGR01509">
    <property type="entry name" value="HAD-SF-IA-v3"/>
    <property type="match status" value="1"/>
</dbReference>
<dbReference type="STRING" id="228230.RMCC_3806"/>
<dbReference type="NCBIfam" id="TIGR01549">
    <property type="entry name" value="HAD-SF-IA-v1"/>
    <property type="match status" value="1"/>
</dbReference>
<gene>
    <name evidence="1" type="ORF">RMCC_3806</name>
</gene>
<dbReference type="RefSeq" id="WP_062657809.1">
    <property type="nucleotide sequence ID" value="NZ_BCSY01000062.1"/>
</dbReference>